<feature type="transmembrane region" description="Helical" evidence="6">
    <location>
        <begin position="166"/>
        <end position="186"/>
    </location>
</feature>
<proteinExistence type="inferred from homology"/>
<dbReference type="InterPro" id="IPR022791">
    <property type="entry name" value="L-PG_synthase/AglD"/>
</dbReference>
<keyword evidence="6" id="KW-0443">Lipid metabolism</keyword>
<dbReference type="GO" id="GO:0046677">
    <property type="term" value="P:response to antibiotic"/>
    <property type="evidence" value="ECO:0007669"/>
    <property type="project" value="UniProtKB-KW"/>
</dbReference>
<feature type="transmembrane region" description="Helical" evidence="6">
    <location>
        <begin position="231"/>
        <end position="251"/>
    </location>
</feature>
<dbReference type="Pfam" id="PF03706">
    <property type="entry name" value="LPG_synthase_TM"/>
    <property type="match status" value="1"/>
</dbReference>
<dbReference type="GO" id="GO:0006629">
    <property type="term" value="P:lipid metabolic process"/>
    <property type="evidence" value="ECO:0007669"/>
    <property type="project" value="UniProtKB-KW"/>
</dbReference>
<keyword evidence="6" id="KW-0046">Antibiotic resistance</keyword>
<feature type="transmembrane region" description="Helical" evidence="6">
    <location>
        <begin position="52"/>
        <end position="73"/>
    </location>
</feature>
<name>A0A329U4J4_9FIRM</name>
<comment type="caution">
    <text evidence="7">The sequence shown here is derived from an EMBL/GenBank/DDBJ whole genome shotgun (WGS) entry which is preliminary data.</text>
</comment>
<feature type="transmembrane region" description="Helical" evidence="6">
    <location>
        <begin position="136"/>
        <end position="154"/>
    </location>
</feature>
<keyword evidence="6" id="KW-0808">Transferase</keyword>
<accession>A0A329U4J4</accession>
<comment type="catalytic activity">
    <reaction evidence="6">
        <text>L-lysyl-tRNA(Lys) + a 1,2-diacyl-sn-glycero-3-phospho-(1'-sn-glycerol) = a 1,2-diacyl-sn-glycero-3-phospho-1'-(3'-O-L-lysyl)-sn-glycerol + tRNA(Lys)</text>
        <dbReference type="Rhea" id="RHEA:10668"/>
        <dbReference type="Rhea" id="RHEA-COMP:9696"/>
        <dbReference type="Rhea" id="RHEA-COMP:9697"/>
        <dbReference type="ChEBI" id="CHEBI:64716"/>
        <dbReference type="ChEBI" id="CHEBI:75792"/>
        <dbReference type="ChEBI" id="CHEBI:78442"/>
        <dbReference type="ChEBI" id="CHEBI:78529"/>
        <dbReference type="EC" id="2.3.2.3"/>
    </reaction>
</comment>
<dbReference type="AlphaFoldDB" id="A0A329U4J4"/>
<evidence type="ECO:0000256" key="5">
    <source>
        <dbReference type="ARBA" id="ARBA00023136"/>
    </source>
</evidence>
<evidence type="ECO:0000256" key="4">
    <source>
        <dbReference type="ARBA" id="ARBA00022989"/>
    </source>
</evidence>
<dbReference type="GO" id="GO:0050071">
    <property type="term" value="F:phosphatidylglycerol lysyltransferase activity"/>
    <property type="evidence" value="ECO:0007669"/>
    <property type="project" value="UniProtKB-EC"/>
</dbReference>
<gene>
    <name evidence="6" type="primary">mprF</name>
    <name evidence="7" type="ORF">C4N26_02870</name>
</gene>
<evidence type="ECO:0000256" key="6">
    <source>
        <dbReference type="RuleBase" id="RU363042"/>
    </source>
</evidence>
<evidence type="ECO:0000256" key="3">
    <source>
        <dbReference type="ARBA" id="ARBA00022692"/>
    </source>
</evidence>
<dbReference type="OrthoDB" id="1845600at2"/>
<organism evidence="7 8">
    <name type="scientific">Faecalibacterium prausnitzii</name>
    <dbReference type="NCBI Taxonomy" id="853"/>
    <lineage>
        <taxon>Bacteria</taxon>
        <taxon>Bacillati</taxon>
        <taxon>Bacillota</taxon>
        <taxon>Clostridia</taxon>
        <taxon>Eubacteriales</taxon>
        <taxon>Oscillospiraceae</taxon>
        <taxon>Faecalibacterium</taxon>
    </lineage>
</organism>
<evidence type="ECO:0000313" key="8">
    <source>
        <dbReference type="Proteomes" id="UP000251144"/>
    </source>
</evidence>
<comment type="similarity">
    <text evidence="6">Belongs to the LPG synthase family.</text>
</comment>
<evidence type="ECO:0000256" key="2">
    <source>
        <dbReference type="ARBA" id="ARBA00022475"/>
    </source>
</evidence>
<dbReference type="Proteomes" id="UP000251144">
    <property type="component" value="Unassembled WGS sequence"/>
</dbReference>
<keyword evidence="3 6" id="KW-0812">Transmembrane</keyword>
<dbReference type="PANTHER" id="PTHR39087">
    <property type="entry name" value="UPF0104 MEMBRANE PROTEIN MJ1595"/>
    <property type="match status" value="1"/>
</dbReference>
<feature type="transmembrane region" description="Helical" evidence="6">
    <location>
        <begin position="317"/>
        <end position="333"/>
    </location>
</feature>
<comment type="function">
    <text evidence="6">Catalyzes the transfer of a lysyl group from L-lysyl-tRNA(Lys) to membrane-bound phosphatidylglycerol (PG), which produces lysylphosphatidylglycerol (LPG), a major component of the bacterial membrane with a positive net charge. LPG synthesis contributes to bacterial virulence as it is involved in the resistance mechanism against cationic antimicrobial peptides (CAMP) produces by the host's immune system (defensins, cathelicidins) and by the competing microorganisms.</text>
</comment>
<protein>
    <recommendedName>
        <fullName evidence="6">Phosphatidylglycerol lysyltransferase</fullName>
        <ecNumber evidence="6">2.3.2.3</ecNumber>
    </recommendedName>
    <alternativeName>
        <fullName evidence="6">Lysylphosphatidylglycerol synthase</fullName>
    </alternativeName>
</protein>
<dbReference type="EC" id="2.3.2.3" evidence="6"/>
<reference evidence="7 8" key="1">
    <citation type="submission" date="2018-02" db="EMBL/GenBank/DDBJ databases">
        <title>Complete genome sequencing of Faecalibacterium prausnitzii strains isolated from the human gut.</title>
        <authorList>
            <person name="Fitzgerald B.C."/>
            <person name="Shkoporov A.N."/>
            <person name="Ross P.R."/>
            <person name="Hill C."/>
        </authorList>
    </citation>
    <scope>NUCLEOTIDE SEQUENCE [LARGE SCALE GENOMIC DNA]</scope>
    <source>
        <strain evidence="7 8">APC942/32-1</strain>
    </source>
</reference>
<sequence>MSSSASPAPSRRKTLLSLGVLALLTGIVVFIFREHWAEISEALSRLTLGQGLLALAVGLSYPLLEGVSSWLIVRSRLPHFPLRQGIDNAWMGTFGNVVGLGAGSVPFQTWYLHRRGLDVGPGVGLMTLQYVFHKTAVLLYATVLLLAGRPWIAAHSDGVLRYLPGAYAVVAGVIVGLIALCALPVVQRLARWLLHFLPDTGRWAERRESWLEQLDTLSTESRHLLADKPRCAAILGVHLVKLFLLFCLPWMGLRFMGLDTGLAFWQVQLLTSLTLFVSNALPNVAGMGSVETAFLLVYSSFLPDASSMSLLMFYRLASYYAVFAASAVGFALAQRRLSRE</sequence>
<evidence type="ECO:0000313" key="7">
    <source>
        <dbReference type="EMBL" id="RAW55946.1"/>
    </source>
</evidence>
<keyword evidence="5 6" id="KW-0472">Membrane</keyword>
<dbReference type="RefSeq" id="WP_158400232.1">
    <property type="nucleotide sequence ID" value="NZ_PRLB01000001.1"/>
</dbReference>
<keyword evidence="2" id="KW-1003">Cell membrane</keyword>
<keyword evidence="4 6" id="KW-1133">Transmembrane helix</keyword>
<dbReference type="GO" id="GO:0005886">
    <property type="term" value="C:plasma membrane"/>
    <property type="evidence" value="ECO:0007669"/>
    <property type="project" value="UniProtKB-SubCell"/>
</dbReference>
<evidence type="ECO:0000256" key="1">
    <source>
        <dbReference type="ARBA" id="ARBA00004651"/>
    </source>
</evidence>
<comment type="subcellular location">
    <subcellularLocation>
        <location evidence="1 6">Cell membrane</location>
        <topology evidence="1 6">Multi-pass membrane protein</topology>
    </subcellularLocation>
</comment>
<dbReference type="EMBL" id="PRLB01000001">
    <property type="protein sequence ID" value="RAW55946.1"/>
    <property type="molecule type" value="Genomic_DNA"/>
</dbReference>
<dbReference type="PANTHER" id="PTHR39087:SF2">
    <property type="entry name" value="UPF0104 MEMBRANE PROTEIN MJ1595"/>
    <property type="match status" value="1"/>
</dbReference>
<feature type="transmembrane region" description="Helical" evidence="6">
    <location>
        <begin position="15"/>
        <end position="32"/>
    </location>
</feature>